<organism evidence="1 2">
    <name type="scientific">Hymenobacter fastidiosus</name>
    <dbReference type="NCBI Taxonomy" id="486264"/>
    <lineage>
        <taxon>Bacteria</taxon>
        <taxon>Pseudomonadati</taxon>
        <taxon>Bacteroidota</taxon>
        <taxon>Cytophagia</taxon>
        <taxon>Cytophagales</taxon>
        <taxon>Hymenobacteraceae</taxon>
        <taxon>Hymenobacter</taxon>
    </lineage>
</organism>
<reference evidence="2" key="1">
    <citation type="journal article" date="2019" name="Int. J. Syst. Evol. Microbiol.">
        <title>The Global Catalogue of Microorganisms (GCM) 10K type strain sequencing project: providing services to taxonomists for standard genome sequencing and annotation.</title>
        <authorList>
            <consortium name="The Broad Institute Genomics Platform"/>
            <consortium name="The Broad Institute Genome Sequencing Center for Infectious Disease"/>
            <person name="Wu L."/>
            <person name="Ma J."/>
        </authorList>
    </citation>
    <scope>NUCLEOTIDE SEQUENCE [LARGE SCALE GENOMIC DNA]</scope>
    <source>
        <strain evidence="2">JCM 17224</strain>
    </source>
</reference>
<accession>A0ABP7T3H5</accession>
<dbReference type="EMBL" id="BAABDJ010000049">
    <property type="protein sequence ID" value="GAA4020384.1"/>
    <property type="molecule type" value="Genomic_DNA"/>
</dbReference>
<dbReference type="Proteomes" id="UP001500567">
    <property type="component" value="Unassembled WGS sequence"/>
</dbReference>
<evidence type="ECO:0000313" key="1">
    <source>
        <dbReference type="EMBL" id="GAA4020384.1"/>
    </source>
</evidence>
<gene>
    <name evidence="1" type="ORF">GCM10022408_38010</name>
</gene>
<protein>
    <submittedName>
        <fullName evidence="1">Uncharacterized protein</fullName>
    </submittedName>
</protein>
<proteinExistence type="predicted"/>
<evidence type="ECO:0000313" key="2">
    <source>
        <dbReference type="Proteomes" id="UP001500567"/>
    </source>
</evidence>
<sequence>MPKDHPVVPLAKWYSFPADSLTRAFLNPCLPWLWVQAEPEHLDIVTRVVNYITSGESSWDLPKEEPICYALRIRSQSIGYWELREGTLVNFDNRTFARLTNLGRPYWRYLTAPSFSDDPILTTGNYLLSYIGLEFLDLAELNEHEREHAHLLTPMSTLLD</sequence>
<keyword evidence="2" id="KW-1185">Reference proteome</keyword>
<comment type="caution">
    <text evidence="1">The sequence shown here is derived from an EMBL/GenBank/DDBJ whole genome shotgun (WGS) entry which is preliminary data.</text>
</comment>
<name>A0ABP7T3H5_9BACT</name>
<dbReference type="RefSeq" id="WP_345075220.1">
    <property type="nucleotide sequence ID" value="NZ_BAABDJ010000049.1"/>
</dbReference>